<gene>
    <name evidence="7" type="primary">hbpA_3</name>
    <name evidence="7" type="ORF">GALL_51570</name>
</gene>
<feature type="transmembrane region" description="Helical" evidence="5">
    <location>
        <begin position="711"/>
        <end position="728"/>
    </location>
</feature>
<keyword evidence="5" id="KW-0472">Membrane</keyword>
<keyword evidence="4" id="KW-0732">Signal</keyword>
<reference evidence="7" key="1">
    <citation type="submission" date="2016-10" db="EMBL/GenBank/DDBJ databases">
        <title>Sequence of Gallionella enrichment culture.</title>
        <authorList>
            <person name="Poehlein A."/>
            <person name="Muehling M."/>
            <person name="Daniel R."/>
        </authorList>
    </citation>
    <scope>NUCLEOTIDE SEQUENCE</scope>
</reference>
<organism evidence="7">
    <name type="scientific">mine drainage metagenome</name>
    <dbReference type="NCBI Taxonomy" id="410659"/>
    <lineage>
        <taxon>unclassified sequences</taxon>
        <taxon>metagenomes</taxon>
        <taxon>ecological metagenomes</taxon>
    </lineage>
</organism>
<dbReference type="GO" id="GO:1904680">
    <property type="term" value="F:peptide transmembrane transporter activity"/>
    <property type="evidence" value="ECO:0007669"/>
    <property type="project" value="TreeGrafter"/>
</dbReference>
<comment type="caution">
    <text evidence="7">The sequence shown here is derived from an EMBL/GenBank/DDBJ whole genome shotgun (WGS) entry which is preliminary data.</text>
</comment>
<dbReference type="PANTHER" id="PTHR30290:SF10">
    <property type="entry name" value="PERIPLASMIC OLIGOPEPTIDE-BINDING PROTEIN-RELATED"/>
    <property type="match status" value="1"/>
</dbReference>
<evidence type="ECO:0000256" key="1">
    <source>
        <dbReference type="ARBA" id="ARBA00004196"/>
    </source>
</evidence>
<proteinExistence type="inferred from homology"/>
<comment type="subcellular location">
    <subcellularLocation>
        <location evidence="1">Cell envelope</location>
    </subcellularLocation>
</comment>
<sequence>MKSLYSALLCLLLAACDGGLWNNPYPAADDGKSILYTAFTERPKHLDPAQAYSENEYEFLALIYAPPLQYHYLKRPYQLVPLAASEMPGVTYLDRMHRRLPDKADASRIAYSVYEIHIKPNMRYQPHPAFAPENFALKAGDMSGIRTLTDFAWTGTRTVTAADYAYQIKRLVHPQLHTPIAGVMSEYIVGLKEYAATLQAAAKAHPDAFLDLNQYPLAGVDVVNDTTYRITINGKYPQFAYWLAMPFFAPMPQEVERFYALDGMRERNLSLDWWPVGSGPYYLSENDPNRRMVLTKNPYYDSEAYPAAGEPEDAQAGLLADAGKPLPLIERIVFSLEKETIPYWNKFLQGYYDASGISSDSFDQAVQVSVSGETNVSDDMKTQGITLATSVATSTLYMGFNWLDPVVGGGCDTLPAKPADCGSCRLPVTAKHEGDEQSCRDRADRARKLRQAISIAVDYEEFVSIFANGRGIAAQSPIPPGIFGYRDGKGGINCYVYDWVDGAPKRKPVAEAQRLLAEAGYPGGVDAETGQPLVIHLDTTPGGIGNKSRLDWMRKQFDKIGVQLDVRSTDYNRFQDKIRRGDTQMYYYGWNADYPDPENFFFLLHGPQGKVKFGGENASNYSNPEFDRLFEQMKNMDNGPARQAIIDQMQEILRRDSPWLWGYHPKNYVLQHGWLHNVKSNIMALNKLKYWRVDAVQRDRLRRAWNQPVRWPLWLGAAALLLFGGWMWRMLRKREEARQTG</sequence>
<evidence type="ECO:0000256" key="5">
    <source>
        <dbReference type="SAM" id="Phobius"/>
    </source>
</evidence>
<dbReference type="GO" id="GO:0015833">
    <property type="term" value="P:peptide transport"/>
    <property type="evidence" value="ECO:0007669"/>
    <property type="project" value="TreeGrafter"/>
</dbReference>
<dbReference type="SUPFAM" id="SSF53850">
    <property type="entry name" value="Periplasmic binding protein-like II"/>
    <property type="match status" value="1"/>
</dbReference>
<dbReference type="PANTHER" id="PTHR30290">
    <property type="entry name" value="PERIPLASMIC BINDING COMPONENT OF ABC TRANSPORTER"/>
    <property type="match status" value="1"/>
</dbReference>
<evidence type="ECO:0000256" key="3">
    <source>
        <dbReference type="ARBA" id="ARBA00022448"/>
    </source>
</evidence>
<dbReference type="EMBL" id="MLJW01000013">
    <property type="protein sequence ID" value="OIR14020.1"/>
    <property type="molecule type" value="Genomic_DNA"/>
</dbReference>
<dbReference type="Gene3D" id="3.90.76.10">
    <property type="entry name" value="Dipeptide-binding Protein, Domain 1"/>
    <property type="match status" value="1"/>
</dbReference>
<dbReference type="InterPro" id="IPR000914">
    <property type="entry name" value="SBP_5_dom"/>
</dbReference>
<dbReference type="Gene3D" id="3.10.105.10">
    <property type="entry name" value="Dipeptide-binding Protein, Domain 3"/>
    <property type="match status" value="1"/>
</dbReference>
<dbReference type="Gene3D" id="3.40.190.10">
    <property type="entry name" value="Periplasmic binding protein-like II"/>
    <property type="match status" value="1"/>
</dbReference>
<dbReference type="PROSITE" id="PS51257">
    <property type="entry name" value="PROKAR_LIPOPROTEIN"/>
    <property type="match status" value="1"/>
</dbReference>
<protein>
    <submittedName>
        <fullName evidence="7">Heme-binding protein A</fullName>
    </submittedName>
</protein>
<comment type="similarity">
    <text evidence="2">Belongs to the bacterial solute-binding protein 5 family.</text>
</comment>
<dbReference type="GO" id="GO:0030313">
    <property type="term" value="C:cell envelope"/>
    <property type="evidence" value="ECO:0007669"/>
    <property type="project" value="UniProtKB-SubCell"/>
</dbReference>
<dbReference type="AlphaFoldDB" id="A0A1J5TJY1"/>
<dbReference type="CDD" id="cd08505">
    <property type="entry name" value="PBP2_NikA_DppA_OppA_like_18"/>
    <property type="match status" value="1"/>
</dbReference>
<dbReference type="Pfam" id="PF00496">
    <property type="entry name" value="SBP_bac_5"/>
    <property type="match status" value="1"/>
</dbReference>
<keyword evidence="5" id="KW-1133">Transmembrane helix</keyword>
<feature type="domain" description="Solute-binding protein family 5" evidence="6">
    <location>
        <begin position="153"/>
        <end position="609"/>
    </location>
</feature>
<evidence type="ECO:0000256" key="4">
    <source>
        <dbReference type="ARBA" id="ARBA00022729"/>
    </source>
</evidence>
<evidence type="ECO:0000256" key="2">
    <source>
        <dbReference type="ARBA" id="ARBA00005695"/>
    </source>
</evidence>
<accession>A0A1J5TJY1</accession>
<keyword evidence="3" id="KW-0813">Transport</keyword>
<dbReference type="InterPro" id="IPR039424">
    <property type="entry name" value="SBP_5"/>
</dbReference>
<evidence type="ECO:0000313" key="7">
    <source>
        <dbReference type="EMBL" id="OIR14020.1"/>
    </source>
</evidence>
<evidence type="ECO:0000259" key="6">
    <source>
        <dbReference type="Pfam" id="PF00496"/>
    </source>
</evidence>
<name>A0A1J5TJY1_9ZZZZ</name>
<keyword evidence="5" id="KW-0812">Transmembrane</keyword>